<dbReference type="GO" id="GO:0004803">
    <property type="term" value="F:transposase activity"/>
    <property type="evidence" value="ECO:0007669"/>
    <property type="project" value="InterPro"/>
</dbReference>
<dbReference type="OrthoDB" id="4379323at2"/>
<protein>
    <submittedName>
        <fullName evidence="4">Transposase</fullName>
    </submittedName>
</protein>
<keyword evidence="2" id="KW-0804">Transcription</keyword>
<dbReference type="Pfam" id="PF01527">
    <property type="entry name" value="HTH_Tnp_1"/>
    <property type="match status" value="1"/>
</dbReference>
<dbReference type="InterPro" id="IPR009057">
    <property type="entry name" value="Homeodomain-like_sf"/>
</dbReference>
<dbReference type="GO" id="GO:0006313">
    <property type="term" value="P:DNA transposition"/>
    <property type="evidence" value="ECO:0007669"/>
    <property type="project" value="InterPro"/>
</dbReference>
<comment type="caution">
    <text evidence="4">The sequence shown here is derived from an EMBL/GenBank/DDBJ whole genome shotgun (WGS) entry which is preliminary data.</text>
</comment>
<accession>A0A165JGB8</accession>
<name>A0A165JGB8_9BACI</name>
<dbReference type="RefSeq" id="WP_063191483.1">
    <property type="nucleotide sequence ID" value="NZ_JAMQJB010000031.1"/>
</dbReference>
<evidence type="ECO:0000256" key="1">
    <source>
        <dbReference type="ARBA" id="ARBA00023015"/>
    </source>
</evidence>
<organism evidence="4 5">
    <name type="scientific">Rossellomorea marisflavi</name>
    <dbReference type="NCBI Taxonomy" id="189381"/>
    <lineage>
        <taxon>Bacteria</taxon>
        <taxon>Bacillati</taxon>
        <taxon>Bacillota</taxon>
        <taxon>Bacilli</taxon>
        <taxon>Bacillales</taxon>
        <taxon>Bacillaceae</taxon>
        <taxon>Rossellomorea</taxon>
    </lineage>
</organism>
<sequence length="97" mass="11573">MVKHYSSEYKEYVAKMVVEDGRKATDLAFELDLHYSSVNRWVNQYRQKIDAANAPKEYITSSELEALKKQHEKQLKELQEENEILKKAMHIFSKRHM</sequence>
<evidence type="ECO:0000313" key="4">
    <source>
        <dbReference type="EMBL" id="KZE46202.1"/>
    </source>
</evidence>
<evidence type="ECO:0000313" key="5">
    <source>
        <dbReference type="Proteomes" id="UP000076510"/>
    </source>
</evidence>
<dbReference type="GO" id="GO:0003677">
    <property type="term" value="F:DNA binding"/>
    <property type="evidence" value="ECO:0007669"/>
    <property type="project" value="InterPro"/>
</dbReference>
<dbReference type="SUPFAM" id="SSF46689">
    <property type="entry name" value="Homeodomain-like"/>
    <property type="match status" value="1"/>
</dbReference>
<evidence type="ECO:0000256" key="2">
    <source>
        <dbReference type="ARBA" id="ARBA00023163"/>
    </source>
</evidence>
<dbReference type="Proteomes" id="UP000076510">
    <property type="component" value="Unassembled WGS sequence"/>
</dbReference>
<dbReference type="InterPro" id="IPR053721">
    <property type="entry name" value="Fimbrial_Adhesin_Reg"/>
</dbReference>
<dbReference type="Gene3D" id="1.10.10.2690">
    <property type="match status" value="1"/>
</dbReference>
<keyword evidence="3" id="KW-0175">Coiled coil</keyword>
<feature type="coiled-coil region" evidence="3">
    <location>
        <begin position="61"/>
        <end position="95"/>
    </location>
</feature>
<reference evidence="5" key="1">
    <citation type="submission" date="2016-01" db="EMBL/GenBank/DDBJ databases">
        <title>Whole genome sequencing of Bhargavaea cecembensis T14.</title>
        <authorList>
            <person name="Hong K.W."/>
        </authorList>
    </citation>
    <scope>NUCLEOTIDE SEQUENCE [LARGE SCALE GENOMIC DNA]</scope>
    <source>
        <strain evidence="5">M19</strain>
    </source>
</reference>
<dbReference type="EMBL" id="LQQY01000031">
    <property type="protein sequence ID" value="KZE46202.1"/>
    <property type="molecule type" value="Genomic_DNA"/>
</dbReference>
<gene>
    <name evidence="4" type="ORF">AV649_21745</name>
</gene>
<proteinExistence type="predicted"/>
<evidence type="ECO:0000256" key="3">
    <source>
        <dbReference type="SAM" id="Coils"/>
    </source>
</evidence>
<keyword evidence="1" id="KW-0805">Transcription regulation</keyword>
<dbReference type="AlphaFoldDB" id="A0A165JGB8"/>
<dbReference type="InterPro" id="IPR002514">
    <property type="entry name" value="Transposase_8"/>
</dbReference>